<dbReference type="SUPFAM" id="SSF54695">
    <property type="entry name" value="POZ domain"/>
    <property type="match status" value="1"/>
</dbReference>
<dbReference type="Pfam" id="PF02214">
    <property type="entry name" value="BTB_2"/>
    <property type="match status" value="1"/>
</dbReference>
<dbReference type="Pfam" id="PF25279">
    <property type="entry name" value="Beta_prop_At2g24240"/>
    <property type="match status" value="1"/>
</dbReference>
<keyword evidence="4" id="KW-1185">Reference proteome</keyword>
<evidence type="ECO:0000256" key="1">
    <source>
        <dbReference type="ARBA" id="ARBA00004906"/>
    </source>
</evidence>
<dbReference type="CDD" id="cd18316">
    <property type="entry name" value="BTB_POZ_KCTD-like"/>
    <property type="match status" value="1"/>
</dbReference>
<proteinExistence type="predicted"/>
<protein>
    <recommendedName>
        <fullName evidence="2">BTB domain-containing protein</fullName>
    </recommendedName>
</protein>
<evidence type="ECO:0000313" key="3">
    <source>
        <dbReference type="EMBL" id="CAK9216925.1"/>
    </source>
</evidence>
<dbReference type="InterPro" id="IPR000210">
    <property type="entry name" value="BTB/POZ_dom"/>
</dbReference>
<gene>
    <name evidence="3" type="ORF">CSSPTR1EN2_LOCUS13714</name>
</gene>
<dbReference type="Proteomes" id="UP001497512">
    <property type="component" value="Chromosome 2"/>
</dbReference>
<comment type="pathway">
    <text evidence="1">Protein modification; protein ubiquitination.</text>
</comment>
<evidence type="ECO:0000259" key="2">
    <source>
        <dbReference type="PROSITE" id="PS50097"/>
    </source>
</evidence>
<dbReference type="InterPro" id="IPR057441">
    <property type="entry name" value="Beta_prop_At2g24240"/>
</dbReference>
<dbReference type="InterPro" id="IPR015943">
    <property type="entry name" value="WD40/YVTN_repeat-like_dom_sf"/>
</dbReference>
<name>A0ABP0UBB2_9BRYO</name>
<dbReference type="Gene3D" id="3.30.710.10">
    <property type="entry name" value="Potassium Channel Kv1.1, Chain A"/>
    <property type="match status" value="1"/>
</dbReference>
<dbReference type="PROSITE" id="PS50097">
    <property type="entry name" value="BTB"/>
    <property type="match status" value="1"/>
</dbReference>
<dbReference type="InterPro" id="IPR003131">
    <property type="entry name" value="T1-type_BTB"/>
</dbReference>
<organism evidence="3 4">
    <name type="scientific">Sphagnum troendelagicum</name>
    <dbReference type="NCBI Taxonomy" id="128251"/>
    <lineage>
        <taxon>Eukaryota</taxon>
        <taxon>Viridiplantae</taxon>
        <taxon>Streptophyta</taxon>
        <taxon>Embryophyta</taxon>
        <taxon>Bryophyta</taxon>
        <taxon>Sphagnophytina</taxon>
        <taxon>Sphagnopsida</taxon>
        <taxon>Sphagnales</taxon>
        <taxon>Sphagnaceae</taxon>
        <taxon>Sphagnum</taxon>
    </lineage>
</organism>
<feature type="domain" description="BTB" evidence="2">
    <location>
        <begin position="4"/>
        <end position="75"/>
    </location>
</feature>
<dbReference type="SUPFAM" id="SSF69322">
    <property type="entry name" value="Tricorn protease domain 2"/>
    <property type="match status" value="1"/>
</dbReference>
<dbReference type="SMART" id="SM00225">
    <property type="entry name" value="BTB"/>
    <property type="match status" value="1"/>
</dbReference>
<dbReference type="Gene3D" id="2.130.10.10">
    <property type="entry name" value="YVTN repeat-like/Quinoprotein amine dehydrogenase"/>
    <property type="match status" value="1"/>
</dbReference>
<dbReference type="InterPro" id="IPR011333">
    <property type="entry name" value="SKP1/BTB/POZ_sf"/>
</dbReference>
<evidence type="ECO:0000313" key="4">
    <source>
        <dbReference type="Proteomes" id="UP001497512"/>
    </source>
</evidence>
<dbReference type="PANTHER" id="PTHR14499:SF116">
    <property type="entry name" value="OSJNBA0029H02.24 PROTEIN"/>
    <property type="match status" value="1"/>
</dbReference>
<dbReference type="EMBL" id="OZ019894">
    <property type="protein sequence ID" value="CAK9216925.1"/>
    <property type="molecule type" value="Genomic_DNA"/>
</dbReference>
<reference evidence="3" key="1">
    <citation type="submission" date="2024-02" db="EMBL/GenBank/DDBJ databases">
        <authorList>
            <consortium name="ELIXIR-Norway"/>
            <consortium name="Elixir Norway"/>
        </authorList>
    </citation>
    <scope>NUCLEOTIDE SEQUENCE</scope>
</reference>
<sequence>MGSDRVRLNVGGKPFVTSRTTLANAGRGSMLAAMIDENWDLVSELVSEEIFIDRNPSYFSVLLDLLRTGELHIPSGMSEKALYREAEFYGITDRVRHARKGPLDGNRLECVASISGRATGDGTAIRASPDGGCCVAHGSMVHVYNWAMEEQIPLTLDYVNVNDVGFLNPNCVVICTCERGDRAGGMASFNVTSGKLVHKFQVCHDDQLKNFTAGALASSDVHLYASCRGRSYEYGIGTWDQATGQQINFLYETPGRPLGDACKLQWLPQSNLLLVATLFPRSDHSFVSLLDFRTKGKVWSWTDSCQRKSADEKIVMDAVAMEECSTVCVVNQFDNLGFIDMRNSSHPVRWSHRYRSARVSECEERCYSKLAVSGSQLFSSKNDSVYVFCSPDWDAARGVQTARLRKTEGGGAISDISVGGDSLFVLHNEINVFDVWETPGSSGIAEVL</sequence>
<accession>A0ABP0UBB2</accession>
<dbReference type="PANTHER" id="PTHR14499">
    <property type="entry name" value="POTASSIUM CHANNEL TETRAMERIZATION DOMAIN-CONTAINING"/>
    <property type="match status" value="1"/>
</dbReference>